<dbReference type="RefSeq" id="WP_189496574.1">
    <property type="nucleotide sequence ID" value="NZ_BMZH01000004.1"/>
</dbReference>
<evidence type="ECO:0000313" key="2">
    <source>
        <dbReference type="EMBL" id="GHA91041.1"/>
    </source>
</evidence>
<keyword evidence="3" id="KW-1185">Reference proteome</keyword>
<accession>A0A8J3G1Z6</accession>
<dbReference type="AlphaFoldDB" id="A0A8J3G1Z6"/>
<comment type="caution">
    <text evidence="2">The sequence shown here is derived from an EMBL/GenBank/DDBJ whole genome shotgun (WGS) entry which is preliminary data.</text>
</comment>
<keyword evidence="1" id="KW-0732">Signal</keyword>
<dbReference type="EMBL" id="BMZH01000004">
    <property type="protein sequence ID" value="GHA91041.1"/>
    <property type="molecule type" value="Genomic_DNA"/>
</dbReference>
<protein>
    <submittedName>
        <fullName evidence="2">Uncharacterized protein</fullName>
    </submittedName>
</protein>
<sequence length="105" mass="11216">MKTVAIIAALFSVFAGSSVVYADQAGLSVRHLATTNASEFPDHFVTKPVTSIMPGIVVYQDNGTRLGAVRAVIHNNTVVNKIYIGTSEYSADAITIENGRAIYRA</sequence>
<reference evidence="2" key="2">
    <citation type="submission" date="2020-09" db="EMBL/GenBank/DDBJ databases">
        <authorList>
            <person name="Sun Q."/>
            <person name="Kim S."/>
        </authorList>
    </citation>
    <scope>NUCLEOTIDE SEQUENCE</scope>
    <source>
        <strain evidence="2">KCTC 32513</strain>
    </source>
</reference>
<proteinExistence type="predicted"/>
<evidence type="ECO:0000313" key="3">
    <source>
        <dbReference type="Proteomes" id="UP000634004"/>
    </source>
</evidence>
<feature type="chain" id="PRO_5035288545" evidence="1">
    <location>
        <begin position="23"/>
        <end position="105"/>
    </location>
</feature>
<reference evidence="2" key="1">
    <citation type="journal article" date="2014" name="Int. J. Syst. Evol. Microbiol.">
        <title>Complete genome sequence of Corynebacterium casei LMG S-19264T (=DSM 44701T), isolated from a smear-ripened cheese.</title>
        <authorList>
            <consortium name="US DOE Joint Genome Institute (JGI-PGF)"/>
            <person name="Walter F."/>
            <person name="Albersmeier A."/>
            <person name="Kalinowski J."/>
            <person name="Ruckert C."/>
        </authorList>
    </citation>
    <scope>NUCLEOTIDE SEQUENCE</scope>
    <source>
        <strain evidence="2">KCTC 32513</strain>
    </source>
</reference>
<feature type="signal peptide" evidence="1">
    <location>
        <begin position="1"/>
        <end position="22"/>
    </location>
</feature>
<dbReference type="Proteomes" id="UP000634004">
    <property type="component" value="Unassembled WGS sequence"/>
</dbReference>
<gene>
    <name evidence="2" type="ORF">GCM10009069_12680</name>
</gene>
<name>A0A8J3G1Z6_9PROT</name>
<organism evidence="2 3">
    <name type="scientific">Algimonas arctica</name>
    <dbReference type="NCBI Taxonomy" id="1479486"/>
    <lineage>
        <taxon>Bacteria</taxon>
        <taxon>Pseudomonadati</taxon>
        <taxon>Pseudomonadota</taxon>
        <taxon>Alphaproteobacteria</taxon>
        <taxon>Maricaulales</taxon>
        <taxon>Robiginitomaculaceae</taxon>
        <taxon>Algimonas</taxon>
    </lineage>
</organism>
<evidence type="ECO:0000256" key="1">
    <source>
        <dbReference type="SAM" id="SignalP"/>
    </source>
</evidence>